<dbReference type="Pfam" id="PF13443">
    <property type="entry name" value="HTH_26"/>
    <property type="match status" value="1"/>
</dbReference>
<dbReference type="InterPro" id="IPR010982">
    <property type="entry name" value="Lambda_DNA-bd_dom_sf"/>
</dbReference>
<comment type="caution">
    <text evidence="2">The sequence shown here is derived from an EMBL/GenBank/DDBJ whole genome shotgun (WGS) entry which is preliminary data.</text>
</comment>
<name>A0AAW8THC3_9ENTE</name>
<evidence type="ECO:0000313" key="2">
    <source>
        <dbReference type="EMBL" id="MDT2636537.1"/>
    </source>
</evidence>
<gene>
    <name evidence="2" type="ORF">P7D36_03275</name>
</gene>
<dbReference type="EMBL" id="JARPYT010000003">
    <property type="protein sequence ID" value="MDT2636537.1"/>
    <property type="molecule type" value="Genomic_DNA"/>
</dbReference>
<organism evidence="2 3">
    <name type="scientific">Enterococcus dongliensis</name>
    <dbReference type="NCBI Taxonomy" id="2559925"/>
    <lineage>
        <taxon>Bacteria</taxon>
        <taxon>Bacillati</taxon>
        <taxon>Bacillota</taxon>
        <taxon>Bacilli</taxon>
        <taxon>Lactobacillales</taxon>
        <taxon>Enterococcaceae</taxon>
        <taxon>Enterococcus</taxon>
    </lineage>
</organism>
<reference evidence="2" key="1">
    <citation type="submission" date="2023-03" db="EMBL/GenBank/DDBJ databases">
        <authorList>
            <person name="Shen W."/>
            <person name="Cai J."/>
        </authorList>
    </citation>
    <scope>NUCLEOTIDE SEQUENCE</scope>
    <source>
        <strain evidence="2">P55-2</strain>
    </source>
</reference>
<dbReference type="CDD" id="cd00093">
    <property type="entry name" value="HTH_XRE"/>
    <property type="match status" value="1"/>
</dbReference>
<dbReference type="AlphaFoldDB" id="A0AAW8THC3"/>
<evidence type="ECO:0000259" key="1">
    <source>
        <dbReference type="Pfam" id="PF13443"/>
    </source>
</evidence>
<dbReference type="GO" id="GO:0003677">
    <property type="term" value="F:DNA binding"/>
    <property type="evidence" value="ECO:0007669"/>
    <property type="project" value="InterPro"/>
</dbReference>
<dbReference type="Proteomes" id="UP001245561">
    <property type="component" value="Unassembled WGS sequence"/>
</dbReference>
<accession>A0AAW8THC3</accession>
<dbReference type="RefSeq" id="WP_311928538.1">
    <property type="nucleotide sequence ID" value="NZ_JARPYT010000003.1"/>
</dbReference>
<evidence type="ECO:0000313" key="3">
    <source>
        <dbReference type="Proteomes" id="UP001245561"/>
    </source>
</evidence>
<protein>
    <submittedName>
        <fullName evidence="2">XRE family transcriptional regulator</fullName>
    </submittedName>
</protein>
<dbReference type="Gene3D" id="1.10.260.40">
    <property type="entry name" value="lambda repressor-like DNA-binding domains"/>
    <property type="match status" value="1"/>
</dbReference>
<dbReference type="SUPFAM" id="SSF47413">
    <property type="entry name" value="lambda repressor-like DNA-binding domains"/>
    <property type="match status" value="1"/>
</dbReference>
<dbReference type="InterPro" id="IPR001387">
    <property type="entry name" value="Cro/C1-type_HTH"/>
</dbReference>
<proteinExistence type="predicted"/>
<feature type="domain" description="HTH cro/C1-type" evidence="1">
    <location>
        <begin position="5"/>
        <end position="58"/>
    </location>
</feature>
<sequence length="287" mass="33346">MKLYLKEILEQRNLSVNQLHKLTGLSRTTLDPLSKSETVPLKTRIETLEKIAAELKIPLSRMISFDETQTAKIFENLGVYHASQEFSAVEREFNDTFIINIIGPKNRTYSLLVKVKYELDDLFYEENTSLFDRIDSIVSSSSDSKISNLQLEAEFDTLSNQLENKAMEYEGKRVFNSNSFTILSLKGKKNWIEKYFPDTSVFDFTNDLSEVIADNAFIDFIASFLSDHYNLKNQVSKILPTIGDPDYFNLSEKERYTPKNVDYFPMVFMDKHENIEKLVYLDFYALD</sequence>